<name>A0AA37WZT7_9RHOB</name>
<dbReference type="RefSeq" id="WP_284324280.1">
    <property type="nucleotide sequence ID" value="NZ_BSPP01000004.1"/>
</dbReference>
<dbReference type="PANTHER" id="PTHR43737">
    <property type="entry name" value="BLL7424 PROTEIN"/>
    <property type="match status" value="1"/>
</dbReference>
<dbReference type="Proteomes" id="UP001157355">
    <property type="component" value="Unassembled WGS sequence"/>
</dbReference>
<sequence>MDRRGFLRGLGVLGCSVAAHPLLTTVTLAGADGGRLLGDQRLVVLILRGAMDGLDVVQPQGDADYASLRPTMFNPSAHDLDGFFKLHPAMGDLMPLWQAGELGFVHATSSPYRDKRSHFEGQDMLEAGTGMDVPLTQVNDGWLNRLLQSQSGLTSETAYSVGQVAMPLLEGVAEVRNWSPETTLLLSPQARLLFERVYHDDPLFQAAALEAMELADAGDIGMMAQAPLLVKGVKLDDVEQLVDYAAGKLRQDARIAAFSLSGWDTHRQQADGLPRSLTRLQHAILRLKTGLGADVWGKTVVLAMTEFGRTARENGTAGTDHGTGGMMVMAGGALRGGKVYGDWPGLSEAALYDRRDLMPTSDVRAWAAHAMRGMYGIERGVLEASVFPGLRMGADPGILL</sequence>
<evidence type="ECO:0000313" key="2">
    <source>
        <dbReference type="Proteomes" id="UP001157355"/>
    </source>
</evidence>
<dbReference type="AlphaFoldDB" id="A0AA37WZT7"/>
<evidence type="ECO:0000313" key="1">
    <source>
        <dbReference type="EMBL" id="GLS86074.1"/>
    </source>
</evidence>
<reference evidence="1 2" key="1">
    <citation type="journal article" date="2014" name="Int. J. Syst. Evol. Microbiol.">
        <title>Complete genome sequence of Corynebacterium casei LMG S-19264T (=DSM 44701T), isolated from a smear-ripened cheese.</title>
        <authorList>
            <consortium name="US DOE Joint Genome Institute (JGI-PGF)"/>
            <person name="Walter F."/>
            <person name="Albersmeier A."/>
            <person name="Kalinowski J."/>
            <person name="Ruckert C."/>
        </authorList>
    </citation>
    <scope>NUCLEOTIDE SEQUENCE [LARGE SCALE GENOMIC DNA]</scope>
    <source>
        <strain evidence="1 2">NBRC 111766</strain>
    </source>
</reference>
<organism evidence="1 2">
    <name type="scientific">Cypionkella aquatica</name>
    <dbReference type="NCBI Taxonomy" id="1756042"/>
    <lineage>
        <taxon>Bacteria</taxon>
        <taxon>Pseudomonadati</taxon>
        <taxon>Pseudomonadota</taxon>
        <taxon>Alphaproteobacteria</taxon>
        <taxon>Rhodobacterales</taxon>
        <taxon>Paracoccaceae</taxon>
        <taxon>Cypionkella</taxon>
    </lineage>
</organism>
<accession>A0AA37WZT7</accession>
<dbReference type="Pfam" id="PF07394">
    <property type="entry name" value="DUF1501"/>
    <property type="match status" value="1"/>
</dbReference>
<protein>
    <recommendedName>
        <fullName evidence="3">Twin-arginine translocation pathway signal</fullName>
    </recommendedName>
</protein>
<dbReference type="EMBL" id="BSPP01000004">
    <property type="protein sequence ID" value="GLS86074.1"/>
    <property type="molecule type" value="Genomic_DNA"/>
</dbReference>
<gene>
    <name evidence="1" type="ORF">GCM10010873_10480</name>
</gene>
<evidence type="ECO:0008006" key="3">
    <source>
        <dbReference type="Google" id="ProtNLM"/>
    </source>
</evidence>
<comment type="caution">
    <text evidence="1">The sequence shown here is derived from an EMBL/GenBank/DDBJ whole genome shotgun (WGS) entry which is preliminary data.</text>
</comment>
<keyword evidence="2" id="KW-1185">Reference proteome</keyword>
<dbReference type="InterPro" id="IPR010869">
    <property type="entry name" value="DUF1501"/>
</dbReference>
<dbReference type="PANTHER" id="PTHR43737:SF1">
    <property type="entry name" value="DUF1501 DOMAIN-CONTAINING PROTEIN"/>
    <property type="match status" value="1"/>
</dbReference>
<proteinExistence type="predicted"/>